<sequence>MKKMNRVGLMLMSCILVTGLAACGGGNNAANTNGENAPANAPANTPANAPADEPAANATTDNKPAEDNAAAEETIKKELAGRTIKISAWWDGTPKPDSDSSIARIAKTKEVEAKYGVKIEYVNVPFDQYQAKFTTTVLAGQPFADIVRLQYDWALVASLKDQLLKLNDYTNIDDSKLFGKAYPLKGEDYGFDGKNPINDQGVFYNRDLFKKLGLTDPQEIFDQGNWTWDTFEDLAKKATQDTNNDGKPDTYGWSGWNFETAQFLIASNGSAVSDDVEGKEMISDPKTIEALDFLNKMYNVDHVVKVKKGDVNNWEERVTFGDGDVAMTYAFGWLNGEYKGKKIDYGYVPFPKGPQATDYVNPVTGGGHAWFIPKGVKNPDLVMKIYEEINDIPTKEEYPGQEWLEQIVNTPKDIELIQGMAGKVRFMNFTAYPGFPFADFVGEVTKNKVPAATAAEKFKQPAQAAMDKILKAAQ</sequence>
<gene>
    <name evidence="3" type="ORF">ACFPYJ_22835</name>
</gene>
<dbReference type="EMBL" id="JBHSOW010000082">
    <property type="protein sequence ID" value="MFC5651905.1"/>
    <property type="molecule type" value="Genomic_DNA"/>
</dbReference>
<dbReference type="Proteomes" id="UP001596047">
    <property type="component" value="Unassembled WGS sequence"/>
</dbReference>
<evidence type="ECO:0000256" key="2">
    <source>
        <dbReference type="SAM" id="SignalP"/>
    </source>
</evidence>
<feature type="compositionally biased region" description="Low complexity" evidence="1">
    <location>
        <begin position="34"/>
        <end position="62"/>
    </location>
</feature>
<feature type="signal peptide" evidence="2">
    <location>
        <begin position="1"/>
        <end position="29"/>
    </location>
</feature>
<keyword evidence="4" id="KW-1185">Reference proteome</keyword>
<protein>
    <submittedName>
        <fullName evidence="3">ABC transporter substrate-binding protein</fullName>
    </submittedName>
</protein>
<comment type="caution">
    <text evidence="3">The sequence shown here is derived from an EMBL/GenBank/DDBJ whole genome shotgun (WGS) entry which is preliminary data.</text>
</comment>
<dbReference type="PANTHER" id="PTHR43649">
    <property type="entry name" value="ARABINOSE-BINDING PROTEIN-RELATED"/>
    <property type="match status" value="1"/>
</dbReference>
<reference evidence="4" key="1">
    <citation type="journal article" date="2019" name="Int. J. Syst. Evol. Microbiol.">
        <title>The Global Catalogue of Microorganisms (GCM) 10K type strain sequencing project: providing services to taxonomists for standard genome sequencing and annotation.</title>
        <authorList>
            <consortium name="The Broad Institute Genomics Platform"/>
            <consortium name="The Broad Institute Genome Sequencing Center for Infectious Disease"/>
            <person name="Wu L."/>
            <person name="Ma J."/>
        </authorList>
    </citation>
    <scope>NUCLEOTIDE SEQUENCE [LARGE SCALE GENOMIC DNA]</scope>
    <source>
        <strain evidence="4">CGMCC 1.3240</strain>
    </source>
</reference>
<evidence type="ECO:0000256" key="1">
    <source>
        <dbReference type="SAM" id="MobiDB-lite"/>
    </source>
</evidence>
<evidence type="ECO:0000313" key="3">
    <source>
        <dbReference type="EMBL" id="MFC5651905.1"/>
    </source>
</evidence>
<organism evidence="3 4">
    <name type="scientific">Paenibacillus solisilvae</name>
    <dbReference type="NCBI Taxonomy" id="2486751"/>
    <lineage>
        <taxon>Bacteria</taxon>
        <taxon>Bacillati</taxon>
        <taxon>Bacillota</taxon>
        <taxon>Bacilli</taxon>
        <taxon>Bacillales</taxon>
        <taxon>Paenibacillaceae</taxon>
        <taxon>Paenibacillus</taxon>
    </lineage>
</organism>
<feature type="chain" id="PRO_5046714074" evidence="2">
    <location>
        <begin position="30"/>
        <end position="474"/>
    </location>
</feature>
<proteinExistence type="predicted"/>
<evidence type="ECO:0000313" key="4">
    <source>
        <dbReference type="Proteomes" id="UP001596047"/>
    </source>
</evidence>
<feature type="region of interest" description="Disordered" evidence="1">
    <location>
        <begin position="34"/>
        <end position="69"/>
    </location>
</feature>
<dbReference type="PANTHER" id="PTHR43649:SF12">
    <property type="entry name" value="DIACETYLCHITOBIOSE BINDING PROTEIN DASA"/>
    <property type="match status" value="1"/>
</dbReference>
<dbReference type="InterPro" id="IPR006059">
    <property type="entry name" value="SBP"/>
</dbReference>
<name>A0ABW0W206_9BACL</name>
<dbReference type="SUPFAM" id="SSF53850">
    <property type="entry name" value="Periplasmic binding protein-like II"/>
    <property type="match status" value="1"/>
</dbReference>
<dbReference type="InterPro" id="IPR050490">
    <property type="entry name" value="Bact_solute-bd_prot1"/>
</dbReference>
<accession>A0ABW0W206</accession>
<dbReference type="Gene3D" id="3.40.190.10">
    <property type="entry name" value="Periplasmic binding protein-like II"/>
    <property type="match status" value="1"/>
</dbReference>
<dbReference type="Pfam" id="PF01547">
    <property type="entry name" value="SBP_bac_1"/>
    <property type="match status" value="1"/>
</dbReference>
<dbReference type="PROSITE" id="PS51257">
    <property type="entry name" value="PROKAR_LIPOPROTEIN"/>
    <property type="match status" value="1"/>
</dbReference>
<keyword evidence="2" id="KW-0732">Signal</keyword>
<dbReference type="RefSeq" id="WP_379190540.1">
    <property type="nucleotide sequence ID" value="NZ_JBHSOW010000082.1"/>
</dbReference>